<evidence type="ECO:0000313" key="2">
    <source>
        <dbReference type="EMBL" id="KAJ7739262.1"/>
    </source>
</evidence>
<dbReference type="GO" id="GO:0015074">
    <property type="term" value="P:DNA integration"/>
    <property type="evidence" value="ECO:0007669"/>
    <property type="project" value="InterPro"/>
</dbReference>
<protein>
    <recommendedName>
        <fullName evidence="4">DNA breaking-rejoining enzyme</fullName>
    </recommendedName>
</protein>
<reference evidence="2" key="1">
    <citation type="submission" date="2023-03" db="EMBL/GenBank/DDBJ databases">
        <title>Massive genome expansion in bonnet fungi (Mycena s.s.) driven by repeated elements and novel gene families across ecological guilds.</title>
        <authorList>
            <consortium name="Lawrence Berkeley National Laboratory"/>
            <person name="Harder C.B."/>
            <person name="Miyauchi S."/>
            <person name="Viragh M."/>
            <person name="Kuo A."/>
            <person name="Thoen E."/>
            <person name="Andreopoulos B."/>
            <person name="Lu D."/>
            <person name="Skrede I."/>
            <person name="Drula E."/>
            <person name="Henrissat B."/>
            <person name="Morin E."/>
            <person name="Kohler A."/>
            <person name="Barry K."/>
            <person name="LaButti K."/>
            <person name="Morin E."/>
            <person name="Salamov A."/>
            <person name="Lipzen A."/>
            <person name="Mereny Z."/>
            <person name="Hegedus B."/>
            <person name="Baldrian P."/>
            <person name="Stursova M."/>
            <person name="Weitz H."/>
            <person name="Taylor A."/>
            <person name="Grigoriev I.V."/>
            <person name="Nagy L.G."/>
            <person name="Martin F."/>
            <person name="Kauserud H."/>
        </authorList>
    </citation>
    <scope>NUCLEOTIDE SEQUENCE</scope>
    <source>
        <strain evidence="2">CBHHK188m</strain>
    </source>
</reference>
<keyword evidence="3" id="KW-1185">Reference proteome</keyword>
<dbReference type="Gene3D" id="1.10.443.10">
    <property type="entry name" value="Intergrase catalytic core"/>
    <property type="match status" value="1"/>
</dbReference>
<dbReference type="AlphaFoldDB" id="A0AAD7MZP2"/>
<evidence type="ECO:0008006" key="4">
    <source>
        <dbReference type="Google" id="ProtNLM"/>
    </source>
</evidence>
<dbReference type="EMBL" id="JARJLG010000133">
    <property type="protein sequence ID" value="KAJ7739262.1"/>
    <property type="molecule type" value="Genomic_DNA"/>
</dbReference>
<gene>
    <name evidence="2" type="ORF">DFH07DRAFT_927027</name>
</gene>
<organism evidence="2 3">
    <name type="scientific">Mycena maculata</name>
    <dbReference type="NCBI Taxonomy" id="230809"/>
    <lineage>
        <taxon>Eukaryota</taxon>
        <taxon>Fungi</taxon>
        <taxon>Dikarya</taxon>
        <taxon>Basidiomycota</taxon>
        <taxon>Agaricomycotina</taxon>
        <taxon>Agaricomycetes</taxon>
        <taxon>Agaricomycetidae</taxon>
        <taxon>Agaricales</taxon>
        <taxon>Marasmiineae</taxon>
        <taxon>Mycenaceae</taxon>
        <taxon>Mycena</taxon>
    </lineage>
</organism>
<name>A0AAD7MZP2_9AGAR</name>
<proteinExistence type="predicted"/>
<dbReference type="GO" id="GO:0003677">
    <property type="term" value="F:DNA binding"/>
    <property type="evidence" value="ECO:0007669"/>
    <property type="project" value="InterPro"/>
</dbReference>
<keyword evidence="1" id="KW-0233">DNA recombination</keyword>
<dbReference type="GO" id="GO:0006310">
    <property type="term" value="P:DNA recombination"/>
    <property type="evidence" value="ECO:0007669"/>
    <property type="project" value="UniProtKB-KW"/>
</dbReference>
<accession>A0AAD7MZP2</accession>
<sequence length="321" mass="37198">MRAAMSHKFSREYELGTQEWQANPLIPGQFYGNPSISTVVSQYMISLRRNKVRAGEVVTSARAMDEPTMKKLWNYNTQFPIESSTSYGSTSKKRKQEHPEDWAGHSVRMMLRLLYIVSMLCLLRYDEALRITWQDVTFEQLENGVLRIRLDLPFRKTHQNGGISPFYLYANPDRPWMCPVQAFAIMWQFAVANDGVPSGYIFRKKVGRNGWSINPNEGMSTDSFMEYFRNNLLDVKIDPRPYGTHSFRRGGCQYLAMVLRWPFRNICSWGGWAENFDNPGTLFKYLLSWTDTPLLEREDYLNPNRAVGDVCAACNRSCHCS</sequence>
<comment type="caution">
    <text evidence="2">The sequence shown here is derived from an EMBL/GenBank/DDBJ whole genome shotgun (WGS) entry which is preliminary data.</text>
</comment>
<dbReference type="InterPro" id="IPR013762">
    <property type="entry name" value="Integrase-like_cat_sf"/>
</dbReference>
<evidence type="ECO:0000256" key="1">
    <source>
        <dbReference type="ARBA" id="ARBA00023172"/>
    </source>
</evidence>
<evidence type="ECO:0000313" key="3">
    <source>
        <dbReference type="Proteomes" id="UP001215280"/>
    </source>
</evidence>
<dbReference type="SUPFAM" id="SSF56349">
    <property type="entry name" value="DNA breaking-rejoining enzymes"/>
    <property type="match status" value="1"/>
</dbReference>
<dbReference type="Proteomes" id="UP001215280">
    <property type="component" value="Unassembled WGS sequence"/>
</dbReference>
<dbReference type="InterPro" id="IPR011010">
    <property type="entry name" value="DNA_brk_join_enz"/>
</dbReference>